<dbReference type="PROSITE" id="PS50977">
    <property type="entry name" value="HTH_TETR_2"/>
    <property type="match status" value="1"/>
</dbReference>
<feature type="region of interest" description="Disordered" evidence="3">
    <location>
        <begin position="211"/>
        <end position="232"/>
    </location>
</feature>
<evidence type="ECO:0000256" key="3">
    <source>
        <dbReference type="SAM" id="MobiDB-lite"/>
    </source>
</evidence>
<organism evidence="5 6">
    <name type="scientific">Marisediminicola antarctica</name>
    <dbReference type="NCBI Taxonomy" id="674079"/>
    <lineage>
        <taxon>Bacteria</taxon>
        <taxon>Bacillati</taxon>
        <taxon>Actinomycetota</taxon>
        <taxon>Actinomycetes</taxon>
        <taxon>Micrococcales</taxon>
        <taxon>Microbacteriaceae</taxon>
        <taxon>Marisediminicola</taxon>
    </lineage>
</organism>
<feature type="DNA-binding region" description="H-T-H motif" evidence="2">
    <location>
        <begin position="37"/>
        <end position="56"/>
    </location>
</feature>
<dbReference type="PANTHER" id="PTHR30055">
    <property type="entry name" value="HTH-TYPE TRANSCRIPTIONAL REGULATOR RUTR"/>
    <property type="match status" value="1"/>
</dbReference>
<proteinExistence type="predicted"/>
<evidence type="ECO:0000313" key="6">
    <source>
        <dbReference type="Proteomes" id="UP000464507"/>
    </source>
</evidence>
<protein>
    <recommendedName>
        <fullName evidence="4">HTH tetR-type domain-containing protein</fullName>
    </recommendedName>
</protein>
<dbReference type="AlphaFoldDB" id="A0A7L5AKT4"/>
<keyword evidence="6" id="KW-1185">Reference proteome</keyword>
<dbReference type="OrthoDB" id="3403733at2"/>
<evidence type="ECO:0000313" key="5">
    <source>
        <dbReference type="EMBL" id="QHO71203.1"/>
    </source>
</evidence>
<gene>
    <name evidence="5" type="ORF">BHD05_13475</name>
</gene>
<dbReference type="SUPFAM" id="SSF46689">
    <property type="entry name" value="Homeodomain-like"/>
    <property type="match status" value="1"/>
</dbReference>
<evidence type="ECO:0000256" key="1">
    <source>
        <dbReference type="ARBA" id="ARBA00023125"/>
    </source>
</evidence>
<dbReference type="KEGG" id="mant:BHD05_13475"/>
<dbReference type="Proteomes" id="UP000464507">
    <property type="component" value="Chromosome"/>
</dbReference>
<dbReference type="Pfam" id="PF00440">
    <property type="entry name" value="TetR_N"/>
    <property type="match status" value="1"/>
</dbReference>
<dbReference type="GO" id="GO:0000976">
    <property type="term" value="F:transcription cis-regulatory region binding"/>
    <property type="evidence" value="ECO:0007669"/>
    <property type="project" value="TreeGrafter"/>
</dbReference>
<dbReference type="EMBL" id="CP017146">
    <property type="protein sequence ID" value="QHO71203.1"/>
    <property type="molecule type" value="Genomic_DNA"/>
</dbReference>
<dbReference type="InterPro" id="IPR009057">
    <property type="entry name" value="Homeodomain-like_sf"/>
</dbReference>
<accession>A0A7L5AKT4</accession>
<dbReference type="Pfam" id="PF17933">
    <property type="entry name" value="TetR_C_25"/>
    <property type="match status" value="1"/>
</dbReference>
<name>A0A7L5AKT4_9MICO</name>
<dbReference type="GO" id="GO:0003700">
    <property type="term" value="F:DNA-binding transcription factor activity"/>
    <property type="evidence" value="ECO:0007669"/>
    <property type="project" value="TreeGrafter"/>
</dbReference>
<dbReference type="PRINTS" id="PR00455">
    <property type="entry name" value="HTHTETR"/>
</dbReference>
<evidence type="ECO:0000259" key="4">
    <source>
        <dbReference type="PROSITE" id="PS50977"/>
    </source>
</evidence>
<dbReference type="PANTHER" id="PTHR30055:SF226">
    <property type="entry name" value="HTH-TYPE TRANSCRIPTIONAL REGULATOR PKSA"/>
    <property type="match status" value="1"/>
</dbReference>
<reference evidence="5 6" key="1">
    <citation type="submission" date="2016-09" db="EMBL/GenBank/DDBJ databases">
        <title>Complete genome sequence of microbes from the polar regions.</title>
        <authorList>
            <person name="Liao L."/>
            <person name="Chen B."/>
        </authorList>
    </citation>
    <scope>NUCLEOTIDE SEQUENCE [LARGE SCALE GENOMIC DNA]</scope>
    <source>
        <strain evidence="5 6">ZS314</strain>
    </source>
</reference>
<sequence length="232" mass="25155">MRSTRDRPIHPDDSTTRARIRDAAVLLFGRSGYDATSLRAIAQAAGVSAGLVIHHFGSKEQLRAACDEHIVEAVLGRKESLAGSDLAATMQRWLADVDSYRPDLDYLSRMITDGSAAGDRLFDSLVERTEKMLDDGESAGIMTESSDQRMRAVLVATYGLVPLVFERHIGRALGEPGLSEGAIRRMTIPTLELYTHGLYASEATLEAARQALGRSAPSRTNNAQEGADGPRD</sequence>
<evidence type="ECO:0000256" key="2">
    <source>
        <dbReference type="PROSITE-ProRule" id="PRU00335"/>
    </source>
</evidence>
<dbReference type="Gene3D" id="1.10.357.10">
    <property type="entry name" value="Tetracycline Repressor, domain 2"/>
    <property type="match status" value="1"/>
</dbReference>
<dbReference type="InterPro" id="IPR041484">
    <property type="entry name" value="TetR_C_25"/>
</dbReference>
<dbReference type="RefSeq" id="WP_161886893.1">
    <property type="nucleotide sequence ID" value="NZ_CP017146.1"/>
</dbReference>
<feature type="domain" description="HTH tetR-type" evidence="4">
    <location>
        <begin position="14"/>
        <end position="74"/>
    </location>
</feature>
<dbReference type="InterPro" id="IPR050109">
    <property type="entry name" value="HTH-type_TetR-like_transc_reg"/>
</dbReference>
<dbReference type="InterPro" id="IPR001647">
    <property type="entry name" value="HTH_TetR"/>
</dbReference>
<keyword evidence="1 2" id="KW-0238">DNA-binding</keyword>